<dbReference type="Proteomes" id="UP000469292">
    <property type="component" value="Unassembled WGS sequence"/>
</dbReference>
<keyword evidence="9" id="KW-0808">Transferase</keyword>
<feature type="domain" description="Sulfatase N-terminal" evidence="8">
    <location>
        <begin position="307"/>
        <end position="603"/>
    </location>
</feature>
<dbReference type="GO" id="GO:0005886">
    <property type="term" value="C:plasma membrane"/>
    <property type="evidence" value="ECO:0007669"/>
    <property type="project" value="UniProtKB-SubCell"/>
</dbReference>
<evidence type="ECO:0000256" key="5">
    <source>
        <dbReference type="ARBA" id="ARBA00022989"/>
    </source>
</evidence>
<name>A0A6I5NDB8_9BIFI</name>
<reference evidence="9 10" key="1">
    <citation type="submission" date="2019-09" db="EMBL/GenBank/DDBJ databases">
        <title>Phylogenetic characterization of a novel taxon of the genus Bifidobacterium: Bifidobacterium choloepi sp. nov.</title>
        <authorList>
            <person name="Modesto M."/>
            <person name="Satti M."/>
        </authorList>
    </citation>
    <scope>NUCLEOTIDE SEQUENCE [LARGE SCALE GENOMIC DNA]</scope>
    <source>
        <strain evidence="9 10">BRDM6</strain>
    </source>
</reference>
<feature type="transmembrane region" description="Helical" evidence="7">
    <location>
        <begin position="108"/>
        <end position="125"/>
    </location>
</feature>
<evidence type="ECO:0000256" key="6">
    <source>
        <dbReference type="ARBA" id="ARBA00023136"/>
    </source>
</evidence>
<dbReference type="EMBL" id="VYSG01000001">
    <property type="protein sequence ID" value="NEG69434.1"/>
    <property type="molecule type" value="Genomic_DNA"/>
</dbReference>
<feature type="transmembrane region" description="Helical" evidence="7">
    <location>
        <begin position="35"/>
        <end position="57"/>
    </location>
</feature>
<evidence type="ECO:0000256" key="7">
    <source>
        <dbReference type="SAM" id="Phobius"/>
    </source>
</evidence>
<dbReference type="CDD" id="cd16015">
    <property type="entry name" value="LTA_synthase"/>
    <property type="match status" value="1"/>
</dbReference>
<keyword evidence="5 7" id="KW-1133">Transmembrane helix</keyword>
<dbReference type="PANTHER" id="PTHR47371:SF3">
    <property type="entry name" value="PHOSPHOGLYCEROL TRANSFERASE I"/>
    <property type="match status" value="1"/>
</dbReference>
<evidence type="ECO:0000256" key="1">
    <source>
        <dbReference type="ARBA" id="ARBA00004651"/>
    </source>
</evidence>
<dbReference type="GO" id="GO:0016740">
    <property type="term" value="F:transferase activity"/>
    <property type="evidence" value="ECO:0007669"/>
    <property type="project" value="UniProtKB-KW"/>
</dbReference>
<feature type="transmembrane region" description="Helical" evidence="7">
    <location>
        <begin position="164"/>
        <end position="183"/>
    </location>
</feature>
<dbReference type="InterPro" id="IPR050448">
    <property type="entry name" value="OpgB/LTA_synthase_biosynth"/>
</dbReference>
<feature type="transmembrane region" description="Helical" evidence="7">
    <location>
        <begin position="77"/>
        <end position="101"/>
    </location>
</feature>
<dbReference type="GO" id="GO:0016787">
    <property type="term" value="F:hydrolase activity"/>
    <property type="evidence" value="ECO:0007669"/>
    <property type="project" value="UniProtKB-KW"/>
</dbReference>
<keyword evidence="6 7" id="KW-0472">Membrane</keyword>
<keyword evidence="10" id="KW-1185">Reference proteome</keyword>
<evidence type="ECO:0000256" key="4">
    <source>
        <dbReference type="ARBA" id="ARBA00022692"/>
    </source>
</evidence>
<dbReference type="InterPro" id="IPR017850">
    <property type="entry name" value="Alkaline_phosphatase_core_sf"/>
</dbReference>
<evidence type="ECO:0000313" key="10">
    <source>
        <dbReference type="Proteomes" id="UP000469292"/>
    </source>
</evidence>
<evidence type="ECO:0000256" key="2">
    <source>
        <dbReference type="ARBA" id="ARBA00004936"/>
    </source>
</evidence>
<dbReference type="SUPFAM" id="SSF53649">
    <property type="entry name" value="Alkaline phosphatase-like"/>
    <property type="match status" value="1"/>
</dbReference>
<organism evidence="9 10">
    <name type="scientific">Bifidobacterium choloepi</name>
    <dbReference type="NCBI Taxonomy" id="2614131"/>
    <lineage>
        <taxon>Bacteria</taxon>
        <taxon>Bacillati</taxon>
        <taxon>Actinomycetota</taxon>
        <taxon>Actinomycetes</taxon>
        <taxon>Bifidobacteriales</taxon>
        <taxon>Bifidobacteriaceae</taxon>
        <taxon>Bifidobacterium</taxon>
    </lineage>
</organism>
<evidence type="ECO:0000313" key="9">
    <source>
        <dbReference type="EMBL" id="NEG69434.1"/>
    </source>
</evidence>
<sequence>MDDSHGDGAGNGGNGSRHGHWAIGKNGKRHWCFPGWLYGILFVVFDFCFLAILQWSVTQTTSGVDLVSTAGGIGEMIGKIGTGNWVFALNMLLIGLIYLTVLMIFNRFWIATGLMFVLSCIIATVEHLKIEVRYETVYPSDLNFISGGNGGEIASFMPDDGARVIIGMVIFMLVLVALCVFLNHIDGRHGSMIRFSGKSKALGAVIRLLLVVLPAGFVSMYTVDVGTTDSWAYGVSRGLGDIPSMWDSVYDAQRNGVVPSFIRAINPKVMDEPANYSEETMKEIAEKYSNVADTINESRSNTMTDSTVIAILSETFSDPENVPGVTLNEDPIPNIKQIMTETTSGKMLSSGYGGGTANLEYMELTGLSMANFDSSLTSPYQQLIPNASWTPTFNQMWGSADNSIAVHPYEASMYSRETDYVKFGFSKFYALSGGTDKIQYTDKIDSSPYVSDESAYKETLDQVKSTDNSQFIQLMTMQNHMPYNNWYEDNQFEVTSNDDGKSESEISNIETYAKGLSYTDEATKEFLDELDKIDKPITVIFYGDHLPGIYKTAGEDSANSIALHETDYFIWSNKASGQQGTKIADDAYTSPNFLMAEAAEQMDANVSPYLAFLTSLHSKVAAMEPPVVNTIQGWDRIPAGSTIYLDEDGKQVAYDDLDDETKQMLEDYKLIQYDITAGEGYLKNTDFLSLPDNAGTM</sequence>
<evidence type="ECO:0000256" key="3">
    <source>
        <dbReference type="ARBA" id="ARBA00022475"/>
    </source>
</evidence>
<dbReference type="InterPro" id="IPR000917">
    <property type="entry name" value="Sulfatase_N"/>
</dbReference>
<keyword evidence="3" id="KW-1003">Cell membrane</keyword>
<accession>A0A6I5NDB8</accession>
<comment type="pathway">
    <text evidence="2">Cell wall biogenesis; lipoteichoic acid biosynthesis.</text>
</comment>
<comment type="caution">
    <text evidence="9">The sequence shown here is derived from an EMBL/GenBank/DDBJ whole genome shotgun (WGS) entry which is preliminary data.</text>
</comment>
<evidence type="ECO:0000259" key="8">
    <source>
        <dbReference type="Pfam" id="PF00884"/>
    </source>
</evidence>
<dbReference type="Pfam" id="PF00884">
    <property type="entry name" value="Sulfatase"/>
    <property type="match status" value="1"/>
</dbReference>
<feature type="transmembrane region" description="Helical" evidence="7">
    <location>
        <begin position="204"/>
        <end position="223"/>
    </location>
</feature>
<dbReference type="PANTHER" id="PTHR47371">
    <property type="entry name" value="LIPOTEICHOIC ACID SYNTHASE"/>
    <property type="match status" value="1"/>
</dbReference>
<proteinExistence type="predicted"/>
<protein>
    <submittedName>
        <fullName evidence="9">Sulfatase-like hydrolase/transferase</fullName>
    </submittedName>
</protein>
<comment type="subcellular location">
    <subcellularLocation>
        <location evidence="1">Cell membrane</location>
        <topology evidence="1">Multi-pass membrane protein</topology>
    </subcellularLocation>
</comment>
<keyword evidence="4 7" id="KW-0812">Transmembrane</keyword>
<dbReference type="AlphaFoldDB" id="A0A6I5NDB8"/>
<keyword evidence="9" id="KW-0378">Hydrolase</keyword>
<dbReference type="Gene3D" id="3.40.720.10">
    <property type="entry name" value="Alkaline Phosphatase, subunit A"/>
    <property type="match status" value="1"/>
</dbReference>
<gene>
    <name evidence="9" type="ORF">F6S87_02090</name>
</gene>